<dbReference type="AlphaFoldDB" id="A0AA40ALM4"/>
<evidence type="ECO:0008006" key="4">
    <source>
        <dbReference type="Google" id="ProtNLM"/>
    </source>
</evidence>
<proteinExistence type="predicted"/>
<protein>
    <recommendedName>
        <fullName evidence="4">Secreted protein</fullName>
    </recommendedName>
</protein>
<name>A0AA40ALM4_9PEZI</name>
<keyword evidence="1" id="KW-0732">Signal</keyword>
<dbReference type="Proteomes" id="UP001172101">
    <property type="component" value="Unassembled WGS sequence"/>
</dbReference>
<reference evidence="2" key="1">
    <citation type="submission" date="2023-06" db="EMBL/GenBank/DDBJ databases">
        <title>Genome-scale phylogeny and comparative genomics of the fungal order Sordariales.</title>
        <authorList>
            <consortium name="Lawrence Berkeley National Laboratory"/>
            <person name="Hensen N."/>
            <person name="Bonometti L."/>
            <person name="Westerberg I."/>
            <person name="Brannstrom I.O."/>
            <person name="Guillou S."/>
            <person name="Cros-Aarteil S."/>
            <person name="Calhoun S."/>
            <person name="Haridas S."/>
            <person name="Kuo A."/>
            <person name="Mondo S."/>
            <person name="Pangilinan J."/>
            <person name="Riley R."/>
            <person name="LaButti K."/>
            <person name="Andreopoulos B."/>
            <person name="Lipzen A."/>
            <person name="Chen C."/>
            <person name="Yanf M."/>
            <person name="Daum C."/>
            <person name="Ng V."/>
            <person name="Clum A."/>
            <person name="Steindorff A."/>
            <person name="Ohm R."/>
            <person name="Martin F."/>
            <person name="Silar P."/>
            <person name="Natvig D."/>
            <person name="Lalanne C."/>
            <person name="Gautier V."/>
            <person name="Ament-velasquez S.L."/>
            <person name="Kruys A."/>
            <person name="Hutchinson M.I."/>
            <person name="Powell A.J."/>
            <person name="Barry K."/>
            <person name="Miller A.N."/>
            <person name="Grigoriev I.V."/>
            <person name="Debuchy R."/>
            <person name="Gladieux P."/>
            <person name="Thoren M.H."/>
            <person name="Johannesson H."/>
        </authorList>
    </citation>
    <scope>NUCLEOTIDE SEQUENCE</scope>
    <source>
        <strain evidence="2">SMH2392-1A</strain>
    </source>
</reference>
<organism evidence="2 3">
    <name type="scientific">Lasiosphaeria miniovina</name>
    <dbReference type="NCBI Taxonomy" id="1954250"/>
    <lineage>
        <taxon>Eukaryota</taxon>
        <taxon>Fungi</taxon>
        <taxon>Dikarya</taxon>
        <taxon>Ascomycota</taxon>
        <taxon>Pezizomycotina</taxon>
        <taxon>Sordariomycetes</taxon>
        <taxon>Sordariomycetidae</taxon>
        <taxon>Sordariales</taxon>
        <taxon>Lasiosphaeriaceae</taxon>
        <taxon>Lasiosphaeria</taxon>
    </lineage>
</organism>
<evidence type="ECO:0000313" key="3">
    <source>
        <dbReference type="Proteomes" id="UP001172101"/>
    </source>
</evidence>
<sequence>MPMPTRPLWYCCCCCYLASSLLFPRPHCISTPNTQEKGKESACMCICRGLYEQVTRNPCWFLDGRAEVNIETRVKRMK</sequence>
<feature type="signal peptide" evidence="1">
    <location>
        <begin position="1"/>
        <end position="20"/>
    </location>
</feature>
<accession>A0AA40ALM4</accession>
<feature type="chain" id="PRO_5041434771" description="Secreted protein" evidence="1">
    <location>
        <begin position="21"/>
        <end position="78"/>
    </location>
</feature>
<dbReference type="GeneID" id="85317609"/>
<evidence type="ECO:0000256" key="1">
    <source>
        <dbReference type="SAM" id="SignalP"/>
    </source>
</evidence>
<dbReference type="RefSeq" id="XP_060296919.1">
    <property type="nucleotide sequence ID" value="XM_060434339.1"/>
</dbReference>
<evidence type="ECO:0000313" key="2">
    <source>
        <dbReference type="EMBL" id="KAK0718126.1"/>
    </source>
</evidence>
<dbReference type="EMBL" id="JAUIRO010000004">
    <property type="protein sequence ID" value="KAK0718126.1"/>
    <property type="molecule type" value="Genomic_DNA"/>
</dbReference>
<comment type="caution">
    <text evidence="2">The sequence shown here is derived from an EMBL/GenBank/DDBJ whole genome shotgun (WGS) entry which is preliminary data.</text>
</comment>
<keyword evidence="3" id="KW-1185">Reference proteome</keyword>
<gene>
    <name evidence="2" type="ORF">B0T26DRAFT_314160</name>
</gene>